<evidence type="ECO:0000313" key="1">
    <source>
        <dbReference type="EMBL" id="JAD96643.1"/>
    </source>
</evidence>
<proteinExistence type="predicted"/>
<sequence length="86" mass="10063">MHSDYNFRILLNLKLRYAKTRASVEAQHYIYISLLMFLQNMYFRRTAMVSRTKDCQKQYPSVASDESECASSAYSSVYLTKSPTED</sequence>
<name>A0A0A9EC74_ARUDO</name>
<dbReference type="AlphaFoldDB" id="A0A0A9EC74"/>
<reference evidence="1" key="2">
    <citation type="journal article" date="2015" name="Data Brief">
        <title>Shoot transcriptome of the giant reed, Arundo donax.</title>
        <authorList>
            <person name="Barrero R.A."/>
            <person name="Guerrero F.D."/>
            <person name="Moolhuijzen P."/>
            <person name="Goolsby J.A."/>
            <person name="Tidwell J."/>
            <person name="Bellgard S.E."/>
            <person name="Bellgard M.I."/>
        </authorList>
    </citation>
    <scope>NUCLEOTIDE SEQUENCE</scope>
    <source>
        <tissue evidence="1">Shoot tissue taken approximately 20 cm above the soil surface</tissue>
    </source>
</reference>
<organism evidence="1">
    <name type="scientific">Arundo donax</name>
    <name type="common">Giant reed</name>
    <name type="synonym">Donax arundinaceus</name>
    <dbReference type="NCBI Taxonomy" id="35708"/>
    <lineage>
        <taxon>Eukaryota</taxon>
        <taxon>Viridiplantae</taxon>
        <taxon>Streptophyta</taxon>
        <taxon>Embryophyta</taxon>
        <taxon>Tracheophyta</taxon>
        <taxon>Spermatophyta</taxon>
        <taxon>Magnoliopsida</taxon>
        <taxon>Liliopsida</taxon>
        <taxon>Poales</taxon>
        <taxon>Poaceae</taxon>
        <taxon>PACMAD clade</taxon>
        <taxon>Arundinoideae</taxon>
        <taxon>Arundineae</taxon>
        <taxon>Arundo</taxon>
    </lineage>
</organism>
<dbReference type="EMBL" id="GBRH01201252">
    <property type="protein sequence ID" value="JAD96643.1"/>
    <property type="molecule type" value="Transcribed_RNA"/>
</dbReference>
<reference evidence="1" key="1">
    <citation type="submission" date="2014-09" db="EMBL/GenBank/DDBJ databases">
        <authorList>
            <person name="Magalhaes I.L.F."/>
            <person name="Oliveira U."/>
            <person name="Santos F.R."/>
            <person name="Vidigal T.H.D.A."/>
            <person name="Brescovit A.D."/>
            <person name="Santos A.J."/>
        </authorList>
    </citation>
    <scope>NUCLEOTIDE SEQUENCE</scope>
    <source>
        <tissue evidence="1">Shoot tissue taken approximately 20 cm above the soil surface</tissue>
    </source>
</reference>
<accession>A0A0A9EC74</accession>
<protein>
    <submittedName>
        <fullName evidence="1">Uncharacterized protein</fullName>
    </submittedName>
</protein>